<proteinExistence type="predicted"/>
<protein>
    <submittedName>
        <fullName evidence="1">Uncharacterized protein</fullName>
    </submittedName>
</protein>
<keyword evidence="2" id="KW-1185">Reference proteome</keyword>
<accession>A0ACC0EJG3</accession>
<dbReference type="Proteomes" id="UP001060170">
    <property type="component" value="Chromosome 5"/>
</dbReference>
<dbReference type="EMBL" id="CM045869">
    <property type="protein sequence ID" value="KAI7954420.1"/>
    <property type="molecule type" value="Genomic_DNA"/>
</dbReference>
<sequence length="72" mass="7866">MVRGAVRTHTLRMDLHSFCQPLCPVHKLINEGGSLDKFPFEPISKHRTRVGFTDATTTPSPPGQATTPSPPV</sequence>
<organism evidence="1 2">
    <name type="scientific">Puccinia striiformis f. sp. tritici</name>
    <dbReference type="NCBI Taxonomy" id="168172"/>
    <lineage>
        <taxon>Eukaryota</taxon>
        <taxon>Fungi</taxon>
        <taxon>Dikarya</taxon>
        <taxon>Basidiomycota</taxon>
        <taxon>Pucciniomycotina</taxon>
        <taxon>Pucciniomycetes</taxon>
        <taxon>Pucciniales</taxon>
        <taxon>Pucciniaceae</taxon>
        <taxon>Puccinia</taxon>
    </lineage>
</organism>
<reference evidence="2" key="1">
    <citation type="journal article" date="2018" name="BMC Genomics">
        <title>Genomic insights into host adaptation between the wheat stripe rust pathogen (Puccinia striiformis f. sp. tritici) and the barley stripe rust pathogen (Puccinia striiformis f. sp. hordei).</title>
        <authorList>
            <person name="Xia C."/>
            <person name="Wang M."/>
            <person name="Yin C."/>
            <person name="Cornejo O.E."/>
            <person name="Hulbert S.H."/>
            <person name="Chen X."/>
        </authorList>
    </citation>
    <scope>NUCLEOTIDE SEQUENCE [LARGE SCALE GENOMIC DNA]</scope>
    <source>
        <strain evidence="2">93-210</strain>
    </source>
</reference>
<evidence type="ECO:0000313" key="1">
    <source>
        <dbReference type="EMBL" id="KAI7954420.1"/>
    </source>
</evidence>
<evidence type="ECO:0000313" key="2">
    <source>
        <dbReference type="Proteomes" id="UP001060170"/>
    </source>
</evidence>
<comment type="caution">
    <text evidence="1">The sequence shown here is derived from an EMBL/GenBank/DDBJ whole genome shotgun (WGS) entry which is preliminary data.</text>
</comment>
<gene>
    <name evidence="1" type="ORF">MJO28_004820</name>
</gene>
<reference evidence="2" key="2">
    <citation type="journal article" date="2018" name="Mol. Plant Microbe Interact.">
        <title>Genome sequence resources for the wheat stripe rust pathogen (Puccinia striiformis f. sp. tritici) and the barley stripe rust pathogen (Puccinia striiformis f. sp. hordei).</title>
        <authorList>
            <person name="Xia C."/>
            <person name="Wang M."/>
            <person name="Yin C."/>
            <person name="Cornejo O.E."/>
            <person name="Hulbert S.H."/>
            <person name="Chen X."/>
        </authorList>
    </citation>
    <scope>NUCLEOTIDE SEQUENCE [LARGE SCALE GENOMIC DNA]</scope>
    <source>
        <strain evidence="2">93-210</strain>
    </source>
</reference>
<reference evidence="1 2" key="3">
    <citation type="journal article" date="2022" name="Microbiol. Spectr.">
        <title>Folding features and dynamics of 3D genome architecture in plant fungal pathogens.</title>
        <authorList>
            <person name="Xia C."/>
        </authorList>
    </citation>
    <scope>NUCLEOTIDE SEQUENCE [LARGE SCALE GENOMIC DNA]</scope>
    <source>
        <strain evidence="1 2">93-210</strain>
    </source>
</reference>
<name>A0ACC0EJG3_9BASI</name>